<dbReference type="InterPro" id="IPR050221">
    <property type="entry name" value="26S_Proteasome_ATPase"/>
</dbReference>
<dbReference type="EMBL" id="FNGI01000001">
    <property type="protein sequence ID" value="SDK83566.1"/>
    <property type="molecule type" value="Genomic_DNA"/>
</dbReference>
<keyword evidence="3" id="KW-0067">ATP-binding</keyword>
<dbReference type="RefSeq" id="WP_089724722.1">
    <property type="nucleotide sequence ID" value="NZ_FNGI01000001.1"/>
</dbReference>
<dbReference type="InterPro" id="IPR027417">
    <property type="entry name" value="P-loop_NTPase"/>
</dbReference>
<dbReference type="STRING" id="119000.SAMN05661010_00245"/>
<proteinExistence type="inferred from homology"/>
<dbReference type="PANTHER" id="PTHR23073">
    <property type="entry name" value="26S PROTEASOME REGULATORY SUBUNIT"/>
    <property type="match status" value="1"/>
</dbReference>
<dbReference type="Proteomes" id="UP000198654">
    <property type="component" value="Unassembled WGS sequence"/>
</dbReference>
<dbReference type="SUPFAM" id="SSF52540">
    <property type="entry name" value="P-loop containing nucleoside triphosphate hydrolases"/>
    <property type="match status" value="2"/>
</dbReference>
<keyword evidence="6" id="KW-1185">Reference proteome</keyword>
<organism evidence="5 6">
    <name type="scientific">Modicisalibacter muralis</name>
    <dbReference type="NCBI Taxonomy" id="119000"/>
    <lineage>
        <taxon>Bacteria</taxon>
        <taxon>Pseudomonadati</taxon>
        <taxon>Pseudomonadota</taxon>
        <taxon>Gammaproteobacteria</taxon>
        <taxon>Oceanospirillales</taxon>
        <taxon>Halomonadaceae</taxon>
        <taxon>Modicisalibacter</taxon>
    </lineage>
</organism>
<dbReference type="OrthoDB" id="9809379at2"/>
<dbReference type="Gene3D" id="3.40.50.300">
    <property type="entry name" value="P-loop containing nucleotide triphosphate hydrolases"/>
    <property type="match status" value="2"/>
</dbReference>
<dbReference type="GO" id="GO:0016887">
    <property type="term" value="F:ATP hydrolysis activity"/>
    <property type="evidence" value="ECO:0007669"/>
    <property type="project" value="InterPro"/>
</dbReference>
<gene>
    <name evidence="5" type="ORF">SAMN05661010_00245</name>
</gene>
<evidence type="ECO:0000313" key="5">
    <source>
        <dbReference type="EMBL" id="SDK83566.1"/>
    </source>
</evidence>
<dbReference type="InterPro" id="IPR003593">
    <property type="entry name" value="AAA+_ATPase"/>
</dbReference>
<evidence type="ECO:0000313" key="6">
    <source>
        <dbReference type="Proteomes" id="UP000198654"/>
    </source>
</evidence>
<sequence length="731" mass="82428">MRWESLLDTNWMSTSNEADEVELSLAQLIALKLVSLHGNPSHFDESDWKELFNWLGMDVEETLLSNQPAAAILRKVQARRRLHELSPLKGRVDTALVGICEQFAKVFGLNETERDLTILAWLNFRHNLLRDLCDSIEIHDFSQIAALIAGLIGHSPRQVSQALHCNGPLMRFEILEAPHSTRDLLDATRPGNTLENLAPLLVEDCDNPEVIDKCLSRLLIQLCPRVPVAVLPLHSFSYVSQLQLIVDYLKRALSERRSGANVLLYGAPGVGKTALARALGQVLGGEMFEVPVEDEKQQPYEPATRLNRYRMAQRLLEGRSNALLLFDEIEDAFAGKKQVPKAWTNQVLERNTVPGLWLSNSVIKLDPAFLRRFDLIIEIKPQSSKRGHPQVCALLQNLPILMDAKKRLAKQSWMTPAIAHQLAELGALLPAHEPLRNQRRLKAVLRERLRALGENDLALNRVFDATLSQPSTVKRLMPDYRLTWLNTQPALSRVTRQVQRRGCARLCLHGPSGSGKTALATYLADLLGRPLVKAHASTLLDMFVGGTEQKLAELFENARDRGAVLLLDEADTFLMNRARADQSWEVSQVNELLVQLENFDGVFIATTNRFEYLDHAVMRRFDLKVGFDFLKITQLRELLQEVIPERDRKALAALSDNQLAAYSLTPGNIYTALDQLDLRGCPLRLNSLLKALELEQQTRQGHGNRMPIGFINSHRPMPVLADKDRHAARRE</sequence>
<evidence type="ECO:0000256" key="2">
    <source>
        <dbReference type="ARBA" id="ARBA00022741"/>
    </source>
</evidence>
<evidence type="ECO:0000259" key="4">
    <source>
        <dbReference type="SMART" id="SM00382"/>
    </source>
</evidence>
<reference evidence="5 6" key="1">
    <citation type="submission" date="2016-10" db="EMBL/GenBank/DDBJ databases">
        <authorList>
            <person name="de Groot N.N."/>
        </authorList>
    </citation>
    <scope>NUCLEOTIDE SEQUENCE [LARGE SCALE GENOMIC DNA]</scope>
    <source>
        <strain evidence="5 6">DSM 14789</strain>
    </source>
</reference>
<dbReference type="AlphaFoldDB" id="A0A1G9F5A9"/>
<feature type="domain" description="AAA+ ATPase" evidence="4">
    <location>
        <begin position="258"/>
        <end position="383"/>
    </location>
</feature>
<protein>
    <submittedName>
        <fullName evidence="5">AAA+-type ATPase, SpoVK/Ycf46/Vps4 family</fullName>
    </submittedName>
</protein>
<dbReference type="SMART" id="SM00382">
    <property type="entry name" value="AAA"/>
    <property type="match status" value="2"/>
</dbReference>
<comment type="similarity">
    <text evidence="1">Belongs to the AAA ATPase family.</text>
</comment>
<accession>A0A1G9F5A9</accession>
<feature type="domain" description="AAA+ ATPase" evidence="4">
    <location>
        <begin position="502"/>
        <end position="631"/>
    </location>
</feature>
<dbReference type="InterPro" id="IPR003959">
    <property type="entry name" value="ATPase_AAA_core"/>
</dbReference>
<dbReference type="CDD" id="cd00009">
    <property type="entry name" value="AAA"/>
    <property type="match status" value="1"/>
</dbReference>
<dbReference type="Pfam" id="PF00004">
    <property type="entry name" value="AAA"/>
    <property type="match status" value="2"/>
</dbReference>
<dbReference type="CDD" id="cd19481">
    <property type="entry name" value="RecA-like_protease"/>
    <property type="match status" value="1"/>
</dbReference>
<name>A0A1G9F5A9_9GAMM</name>
<dbReference type="GO" id="GO:0005524">
    <property type="term" value="F:ATP binding"/>
    <property type="evidence" value="ECO:0007669"/>
    <property type="project" value="UniProtKB-KW"/>
</dbReference>
<evidence type="ECO:0000256" key="1">
    <source>
        <dbReference type="ARBA" id="ARBA00006914"/>
    </source>
</evidence>
<evidence type="ECO:0000256" key="3">
    <source>
        <dbReference type="ARBA" id="ARBA00022840"/>
    </source>
</evidence>
<keyword evidence="2" id="KW-0547">Nucleotide-binding</keyword>